<reference evidence="1" key="2">
    <citation type="journal article" date="2015" name="Data Brief">
        <title>Shoot transcriptome of the giant reed, Arundo donax.</title>
        <authorList>
            <person name="Barrero R.A."/>
            <person name="Guerrero F.D."/>
            <person name="Moolhuijzen P."/>
            <person name="Goolsby J.A."/>
            <person name="Tidwell J."/>
            <person name="Bellgard S.E."/>
            <person name="Bellgard M.I."/>
        </authorList>
    </citation>
    <scope>NUCLEOTIDE SEQUENCE</scope>
    <source>
        <tissue evidence="1">Shoot tissue taken approximately 20 cm above the soil surface</tissue>
    </source>
</reference>
<sequence length="44" mass="5027">MRDCSSCCSPITRVIYVIVVSTQNALSKIDTFCQRLEINMKIVF</sequence>
<organism evidence="1">
    <name type="scientific">Arundo donax</name>
    <name type="common">Giant reed</name>
    <name type="synonym">Donax arundinaceus</name>
    <dbReference type="NCBI Taxonomy" id="35708"/>
    <lineage>
        <taxon>Eukaryota</taxon>
        <taxon>Viridiplantae</taxon>
        <taxon>Streptophyta</taxon>
        <taxon>Embryophyta</taxon>
        <taxon>Tracheophyta</taxon>
        <taxon>Spermatophyta</taxon>
        <taxon>Magnoliopsida</taxon>
        <taxon>Liliopsida</taxon>
        <taxon>Poales</taxon>
        <taxon>Poaceae</taxon>
        <taxon>PACMAD clade</taxon>
        <taxon>Arundinoideae</taxon>
        <taxon>Arundineae</taxon>
        <taxon>Arundo</taxon>
    </lineage>
</organism>
<evidence type="ECO:0000313" key="1">
    <source>
        <dbReference type="EMBL" id="JAD98808.1"/>
    </source>
</evidence>
<dbReference type="AlphaFoldDB" id="A0A0A9EIF9"/>
<proteinExistence type="predicted"/>
<name>A0A0A9EIF9_ARUDO</name>
<protein>
    <submittedName>
        <fullName evidence="1">Uncharacterized protein</fullName>
    </submittedName>
</protein>
<reference evidence="1" key="1">
    <citation type="submission" date="2014-09" db="EMBL/GenBank/DDBJ databases">
        <authorList>
            <person name="Magalhaes I.L.F."/>
            <person name="Oliveira U."/>
            <person name="Santos F.R."/>
            <person name="Vidigal T.H.D.A."/>
            <person name="Brescovit A.D."/>
            <person name="Santos A.J."/>
        </authorList>
    </citation>
    <scope>NUCLEOTIDE SEQUENCE</scope>
    <source>
        <tissue evidence="1">Shoot tissue taken approximately 20 cm above the soil surface</tissue>
    </source>
</reference>
<accession>A0A0A9EIF9</accession>
<dbReference type="EMBL" id="GBRH01199087">
    <property type="protein sequence ID" value="JAD98808.1"/>
    <property type="molecule type" value="Transcribed_RNA"/>
</dbReference>